<dbReference type="PANTHER" id="PTHR45835:SF99">
    <property type="entry name" value="CHROMO DOMAIN-CONTAINING PROTEIN-RELATED"/>
    <property type="match status" value="1"/>
</dbReference>
<dbReference type="PANTHER" id="PTHR45835">
    <property type="entry name" value="YALI0A06105P"/>
    <property type="match status" value="1"/>
</dbReference>
<dbReference type="AlphaFoldDB" id="A0A438BWG5"/>
<accession>A0A438BWG5</accession>
<name>A0A438BWG5_VITVI</name>
<reference evidence="1 2" key="1">
    <citation type="journal article" date="2018" name="PLoS Genet.">
        <title>Population sequencing reveals clonal diversity and ancestral inbreeding in the grapevine cultivar Chardonnay.</title>
        <authorList>
            <person name="Roach M.J."/>
            <person name="Johnson D.L."/>
            <person name="Bohlmann J."/>
            <person name="van Vuuren H.J."/>
            <person name="Jones S.J."/>
            <person name="Pretorius I.S."/>
            <person name="Schmidt S.A."/>
            <person name="Borneman A.R."/>
        </authorList>
    </citation>
    <scope>NUCLEOTIDE SEQUENCE [LARGE SCALE GENOMIC DNA]</scope>
    <source>
        <strain evidence="2">cv. Chardonnay</strain>
        <tissue evidence="1">Leaf</tissue>
    </source>
</reference>
<proteinExistence type="predicted"/>
<comment type="caution">
    <text evidence="1">The sequence shown here is derived from an EMBL/GenBank/DDBJ whole genome shotgun (WGS) entry which is preliminary data.</text>
</comment>
<protein>
    <recommendedName>
        <fullName evidence="3">Chromo domain-containing protein</fullName>
    </recommendedName>
</protein>
<dbReference type="EMBL" id="QGNW01002602">
    <property type="protein sequence ID" value="RVW15341.1"/>
    <property type="molecule type" value="Genomic_DNA"/>
</dbReference>
<evidence type="ECO:0008006" key="3">
    <source>
        <dbReference type="Google" id="ProtNLM"/>
    </source>
</evidence>
<sequence length="133" mass="15952">MPYEALHWRPCRSPLCWTKLGESHLLGPEIVEETKEKIQLIKENLKTTQDRQKSYADQMRRALEFEEGDWDFIKAVDLQNVQISEDTSYMEEPLQILEVGEHRFRNKVIPAIKVWWKHHGMKEATWELEEEMK</sequence>
<organism evidence="1 2">
    <name type="scientific">Vitis vinifera</name>
    <name type="common">Grape</name>
    <dbReference type="NCBI Taxonomy" id="29760"/>
    <lineage>
        <taxon>Eukaryota</taxon>
        <taxon>Viridiplantae</taxon>
        <taxon>Streptophyta</taxon>
        <taxon>Embryophyta</taxon>
        <taxon>Tracheophyta</taxon>
        <taxon>Spermatophyta</taxon>
        <taxon>Magnoliopsida</taxon>
        <taxon>eudicotyledons</taxon>
        <taxon>Gunneridae</taxon>
        <taxon>Pentapetalae</taxon>
        <taxon>rosids</taxon>
        <taxon>Vitales</taxon>
        <taxon>Vitaceae</taxon>
        <taxon>Viteae</taxon>
        <taxon>Vitis</taxon>
    </lineage>
</organism>
<gene>
    <name evidence="1" type="ORF">CK203_085589</name>
</gene>
<evidence type="ECO:0000313" key="2">
    <source>
        <dbReference type="Proteomes" id="UP000288805"/>
    </source>
</evidence>
<evidence type="ECO:0000313" key="1">
    <source>
        <dbReference type="EMBL" id="RVW15341.1"/>
    </source>
</evidence>
<dbReference type="Proteomes" id="UP000288805">
    <property type="component" value="Unassembled WGS sequence"/>
</dbReference>